<dbReference type="EMBL" id="LJZO01000080">
    <property type="protein sequence ID" value="ROV87554.1"/>
    <property type="molecule type" value="Genomic_DNA"/>
</dbReference>
<organism evidence="2 3">
    <name type="scientific">Cytospora chrysosperma</name>
    <name type="common">Cytospora canker fungus</name>
    <name type="synonym">Sphaeria chrysosperma</name>
    <dbReference type="NCBI Taxonomy" id="252740"/>
    <lineage>
        <taxon>Eukaryota</taxon>
        <taxon>Fungi</taxon>
        <taxon>Dikarya</taxon>
        <taxon>Ascomycota</taxon>
        <taxon>Pezizomycotina</taxon>
        <taxon>Sordariomycetes</taxon>
        <taxon>Sordariomycetidae</taxon>
        <taxon>Diaporthales</taxon>
        <taxon>Cytosporaceae</taxon>
        <taxon>Cytospora</taxon>
    </lineage>
</organism>
<proteinExistence type="predicted"/>
<dbReference type="Proteomes" id="UP000284375">
    <property type="component" value="Unassembled WGS sequence"/>
</dbReference>
<evidence type="ECO:0000259" key="1">
    <source>
        <dbReference type="Pfam" id="PF00646"/>
    </source>
</evidence>
<feature type="domain" description="F-box" evidence="1">
    <location>
        <begin position="52"/>
        <end position="89"/>
    </location>
</feature>
<dbReference type="InterPro" id="IPR001810">
    <property type="entry name" value="F-box_dom"/>
</dbReference>
<evidence type="ECO:0000313" key="2">
    <source>
        <dbReference type="EMBL" id="ROV87554.1"/>
    </source>
</evidence>
<gene>
    <name evidence="2" type="ORF">VSDG_09772</name>
</gene>
<dbReference type="AlphaFoldDB" id="A0A423V9G7"/>
<comment type="caution">
    <text evidence="2">The sequence shown here is derived from an EMBL/GenBank/DDBJ whole genome shotgun (WGS) entry which is preliminary data.</text>
</comment>
<protein>
    <recommendedName>
        <fullName evidence="1">F-box domain-containing protein</fullName>
    </recommendedName>
</protein>
<dbReference type="STRING" id="252740.A0A423V9G7"/>
<accession>A0A423V9G7</accession>
<sequence>MDSEVLTETSLSSGQPLQVKEAGLAYAEGVASSPEVEHDENPPYTGVEPAIFEIPIELILKIIELTDLKSAFNFARTNKAFKRVWDGHREHLIMSILKTEMSPLEDLLQFAVSEPDDINVPLGPCLRRRIYHMNKLCCEGEIPRPDEEAHVMLPPVVLYEGHFDRLLHLFGVIKGWEQLIPRYRFGSASDCRALHAHESRRLRSAMYRWMSYAYFFHGELPRPNKFVPQKYSTDVRCKRLRLLSDLELHELNDLWETVQKMVQHNICPSTEKVLKEMDWSISREEAERIGFGSSKKGLARATFSWSDSTFVDFDSNVNSAVVDTFLKLSPAEILHLTINRSAYSRDRLTREVRLTNPDILSDRQSLGHALSAIMEERQDGRLSPNNLERPARSLEEAKTGSSGGILDFESLDAELRESWGGNGQRALSWDVNERPQLRIRVVMNKGRLEP</sequence>
<reference evidence="2 3" key="1">
    <citation type="submission" date="2015-09" db="EMBL/GenBank/DDBJ databases">
        <title>Host preference determinants of Valsa canker pathogens revealed by comparative genomics.</title>
        <authorList>
            <person name="Yin Z."/>
            <person name="Huang L."/>
        </authorList>
    </citation>
    <scope>NUCLEOTIDE SEQUENCE [LARGE SCALE GENOMIC DNA]</scope>
    <source>
        <strain evidence="2 3">YSFL</strain>
    </source>
</reference>
<keyword evidence="3" id="KW-1185">Reference proteome</keyword>
<dbReference type="OrthoDB" id="1638493at2759"/>
<dbReference type="Pfam" id="PF00646">
    <property type="entry name" value="F-box"/>
    <property type="match status" value="1"/>
</dbReference>
<evidence type="ECO:0000313" key="3">
    <source>
        <dbReference type="Proteomes" id="UP000284375"/>
    </source>
</evidence>
<name>A0A423V9G7_CYTCH</name>